<sequence length="193" mass="21933">MPDILDIFVAKIPRNLHTQTFNLIDPCSDHSPVLLSLDCLPPVKINVSALSQFPTDWDKFSKILSEKTSLKLRLKTSSDIDDAPPPHLPSHIRTLISQKRHARAIWQRTRYPRQILLQHTYTKTETSTGNLKSESYAHYTSSLTDIDGSLWKATRKLLRIHNPPPTLRNADGSWALSEQSQADIFANHLSNTF</sequence>
<keyword evidence="2" id="KW-1185">Reference proteome</keyword>
<gene>
    <name evidence="1" type="ORF">FWK35_00014550</name>
</gene>
<proteinExistence type="predicted"/>
<dbReference type="Proteomes" id="UP000478052">
    <property type="component" value="Unassembled WGS sequence"/>
</dbReference>
<dbReference type="EMBL" id="VUJU01002510">
    <property type="protein sequence ID" value="KAF0761034.1"/>
    <property type="molecule type" value="Genomic_DNA"/>
</dbReference>
<comment type="caution">
    <text evidence="1">The sequence shown here is derived from an EMBL/GenBank/DDBJ whole genome shotgun (WGS) entry which is preliminary data.</text>
</comment>
<evidence type="ECO:0000313" key="2">
    <source>
        <dbReference type="Proteomes" id="UP000478052"/>
    </source>
</evidence>
<protein>
    <recommendedName>
        <fullName evidence="3">Endonuclease/exonuclease/phosphatase domain-containing protein</fullName>
    </recommendedName>
</protein>
<name>A0A6G0YT36_APHCR</name>
<accession>A0A6G0YT36</accession>
<evidence type="ECO:0000313" key="1">
    <source>
        <dbReference type="EMBL" id="KAF0761034.1"/>
    </source>
</evidence>
<dbReference type="OrthoDB" id="6629262at2759"/>
<feature type="non-terminal residue" evidence="1">
    <location>
        <position position="193"/>
    </location>
</feature>
<reference evidence="1 2" key="1">
    <citation type="submission" date="2019-08" db="EMBL/GenBank/DDBJ databases">
        <title>Whole genome of Aphis craccivora.</title>
        <authorList>
            <person name="Voronova N.V."/>
            <person name="Shulinski R.S."/>
            <person name="Bandarenka Y.V."/>
            <person name="Zhorov D.G."/>
            <person name="Warner D."/>
        </authorList>
    </citation>
    <scope>NUCLEOTIDE SEQUENCE [LARGE SCALE GENOMIC DNA]</scope>
    <source>
        <strain evidence="1">180601</strain>
        <tissue evidence="1">Whole Body</tissue>
    </source>
</reference>
<evidence type="ECO:0008006" key="3">
    <source>
        <dbReference type="Google" id="ProtNLM"/>
    </source>
</evidence>
<dbReference type="AlphaFoldDB" id="A0A6G0YT36"/>
<organism evidence="1 2">
    <name type="scientific">Aphis craccivora</name>
    <name type="common">Cowpea aphid</name>
    <dbReference type="NCBI Taxonomy" id="307492"/>
    <lineage>
        <taxon>Eukaryota</taxon>
        <taxon>Metazoa</taxon>
        <taxon>Ecdysozoa</taxon>
        <taxon>Arthropoda</taxon>
        <taxon>Hexapoda</taxon>
        <taxon>Insecta</taxon>
        <taxon>Pterygota</taxon>
        <taxon>Neoptera</taxon>
        <taxon>Paraneoptera</taxon>
        <taxon>Hemiptera</taxon>
        <taxon>Sternorrhyncha</taxon>
        <taxon>Aphidomorpha</taxon>
        <taxon>Aphidoidea</taxon>
        <taxon>Aphididae</taxon>
        <taxon>Aphidini</taxon>
        <taxon>Aphis</taxon>
        <taxon>Aphis</taxon>
    </lineage>
</organism>